<comment type="caution">
    <text evidence="2">The sequence shown here is derived from an EMBL/GenBank/DDBJ whole genome shotgun (WGS) entry which is preliminary data.</text>
</comment>
<organism evidence="2 3">
    <name type="scientific">Candida boidinii</name>
    <name type="common">Yeast</name>
    <dbReference type="NCBI Taxonomy" id="5477"/>
    <lineage>
        <taxon>Eukaryota</taxon>
        <taxon>Fungi</taxon>
        <taxon>Dikarya</taxon>
        <taxon>Ascomycota</taxon>
        <taxon>Saccharomycotina</taxon>
        <taxon>Pichiomycetes</taxon>
        <taxon>Pichiales</taxon>
        <taxon>Pichiaceae</taxon>
        <taxon>Ogataea</taxon>
        <taxon>Ogataea/Candida clade</taxon>
    </lineage>
</organism>
<dbReference type="EMBL" id="BSXN01000898">
    <property type="protein sequence ID" value="GME70444.1"/>
    <property type="molecule type" value="Genomic_DNA"/>
</dbReference>
<feature type="compositionally biased region" description="Basic and acidic residues" evidence="1">
    <location>
        <begin position="14"/>
        <end position="33"/>
    </location>
</feature>
<evidence type="ECO:0000313" key="3">
    <source>
        <dbReference type="Proteomes" id="UP001165120"/>
    </source>
</evidence>
<dbReference type="AlphaFoldDB" id="A0A9W6SZ43"/>
<reference evidence="2" key="1">
    <citation type="submission" date="2023-04" db="EMBL/GenBank/DDBJ databases">
        <title>Candida boidinii NBRC 10035.</title>
        <authorList>
            <person name="Ichikawa N."/>
            <person name="Sato H."/>
            <person name="Tonouchi N."/>
        </authorList>
    </citation>
    <scope>NUCLEOTIDE SEQUENCE</scope>
    <source>
        <strain evidence="2">NBRC 10035</strain>
    </source>
</reference>
<proteinExistence type="predicted"/>
<keyword evidence="3" id="KW-1185">Reference proteome</keyword>
<protein>
    <submittedName>
        <fullName evidence="2">Unnamed protein product</fullName>
    </submittedName>
</protein>
<accession>A0A9W6SZ43</accession>
<sequence>MIQTQTIENIDTLPKWDQENIRPDNAKSSHNRNEILPAKSLSNGKLSPQRPLKESHFTINTTGMPNRLDLKVIESGDRINIRSDLANPSGNHFKSLFENHFLESSKKPIDQLKLFHSSSSFIWEHLNFIEDLIQTQQATESMNQLQLCYTYLRLMQSPEFKFSKFDTQISTGLLLRGFTITNKLYQNDACFGKYLITYYKLVLKLSCILVDMNKLSLREFAKMINTNSNIFTSIISLLSSNDIVPDVKYKFTNEFSNIFYQLSQKTKTILKLNFLFSAMIFMSFGNLENLDEDLSIIQMSFKHLEIKS</sequence>
<feature type="region of interest" description="Disordered" evidence="1">
    <location>
        <begin position="11"/>
        <end position="51"/>
    </location>
</feature>
<name>A0A9W6SZ43_CANBO</name>
<evidence type="ECO:0000256" key="1">
    <source>
        <dbReference type="SAM" id="MobiDB-lite"/>
    </source>
</evidence>
<dbReference type="Proteomes" id="UP001165120">
    <property type="component" value="Unassembled WGS sequence"/>
</dbReference>
<evidence type="ECO:0000313" key="2">
    <source>
        <dbReference type="EMBL" id="GME70444.1"/>
    </source>
</evidence>
<gene>
    <name evidence="2" type="ORF">Cboi02_000283900</name>
</gene>